<dbReference type="InterPro" id="IPR006638">
    <property type="entry name" value="Elp3/MiaA/NifB-like_rSAM"/>
</dbReference>
<evidence type="ECO:0000256" key="1">
    <source>
        <dbReference type="ARBA" id="ARBA00001966"/>
    </source>
</evidence>
<evidence type="ECO:0000313" key="8">
    <source>
        <dbReference type="Proteomes" id="UP001302573"/>
    </source>
</evidence>
<dbReference type="InterPro" id="IPR051198">
    <property type="entry name" value="BchE-like"/>
</dbReference>
<dbReference type="EMBL" id="JAYFUI010000071">
    <property type="protein sequence ID" value="MEA5670788.1"/>
    <property type="molecule type" value="Genomic_DNA"/>
</dbReference>
<comment type="caution">
    <text evidence="7">The sequence shown here is derived from an EMBL/GenBank/DDBJ whole genome shotgun (WGS) entry which is preliminary data.</text>
</comment>
<dbReference type="SMART" id="SM00729">
    <property type="entry name" value="Elp3"/>
    <property type="match status" value="1"/>
</dbReference>
<keyword evidence="5" id="KW-0411">Iron-sulfur</keyword>
<dbReference type="InterPro" id="IPR007197">
    <property type="entry name" value="rSAM"/>
</dbReference>
<dbReference type="PANTHER" id="PTHR43409">
    <property type="entry name" value="ANAEROBIC MAGNESIUM-PROTOPORPHYRIN IX MONOMETHYL ESTER CYCLASE-RELATED"/>
    <property type="match status" value="1"/>
</dbReference>
<sequence>MTRQWSTAIGAAMRIEAERQAVLFVSAGMFAPKKRDHALARRQLYLNYGALALATRCELNGVPARLVHGEHERPEELAARLYEAGEIRSDSPVMLSIPSFYALPWAQVFCEELVRFERGVQIIVGGRWVTGPDKDWLAGKLPLASKIVQGLAEGQIEQLLGYSLAGSQWQGGPLWRLNHRLIQGFQRYQPSIEASRGCGMRCAFCEERDIRLTDLQEPAALVDGMERLVEDYGDRDIHPYLQSSYFLPNLRWAGRLADETARRGIKLAWRTESRVDSIRPETVEKLAEAGLKVLDLGLESAAPTQIKAMNKAGNPQRYLEAASRLLEACAQHGVWAKVNVMLYAGESAHTLRQTQDWLDEHAHCIKGVSVGPVVVYGPPRHSAEFMCELQRLGASPVDPDSAEDLGVTALHLSSTLDECEVEARALELSRRYMSQTDYFDLKRFSYYPRDYTHAQFLADIAASDASRLPFRLQ</sequence>
<dbReference type="Proteomes" id="UP001302573">
    <property type="component" value="Unassembled WGS sequence"/>
</dbReference>
<evidence type="ECO:0000256" key="4">
    <source>
        <dbReference type="ARBA" id="ARBA00023004"/>
    </source>
</evidence>
<dbReference type="SFLD" id="SFLDS00029">
    <property type="entry name" value="Radical_SAM"/>
    <property type="match status" value="1"/>
</dbReference>
<dbReference type="SFLD" id="SFLDG01082">
    <property type="entry name" value="B12-binding_domain_containing"/>
    <property type="match status" value="1"/>
</dbReference>
<reference evidence="7 8" key="1">
    <citation type="submission" date="2023-12" db="EMBL/GenBank/DDBJ databases">
        <title>Pseudomonas machongensis sp. nov., isolated from wilted pepper plants (Capsicum annuum).</title>
        <authorList>
            <person name="Qiu M."/>
            <person name="Li Y."/>
            <person name="Liu Q."/>
            <person name="Zhang X."/>
            <person name="Huang Y."/>
            <person name="Guo R."/>
            <person name="Hu M."/>
            <person name="Zhou J."/>
            <person name="Zhou X."/>
        </authorList>
    </citation>
    <scope>NUCLEOTIDE SEQUENCE [LARGE SCALE GENOMIC DNA]</scope>
    <source>
        <strain evidence="7 8">MH2</strain>
    </source>
</reference>
<organism evidence="7 8">
    <name type="scientific">Pseudomonas machongensis</name>
    <dbReference type="NCBI Taxonomy" id="3110229"/>
    <lineage>
        <taxon>Bacteria</taxon>
        <taxon>Pseudomonadati</taxon>
        <taxon>Pseudomonadota</taxon>
        <taxon>Gammaproteobacteria</taxon>
        <taxon>Pseudomonadales</taxon>
        <taxon>Pseudomonadaceae</taxon>
        <taxon>Pseudomonas</taxon>
    </lineage>
</organism>
<dbReference type="InterPro" id="IPR058240">
    <property type="entry name" value="rSAM_sf"/>
</dbReference>
<keyword evidence="3" id="KW-0479">Metal-binding</keyword>
<dbReference type="RefSeq" id="WP_323452705.1">
    <property type="nucleotide sequence ID" value="NZ_JAYFUI010000071.1"/>
</dbReference>
<dbReference type="SUPFAM" id="SSF102114">
    <property type="entry name" value="Radical SAM enzymes"/>
    <property type="match status" value="1"/>
</dbReference>
<name>A0ABU5VBR2_9PSED</name>
<keyword evidence="2" id="KW-0949">S-adenosyl-L-methionine</keyword>
<evidence type="ECO:0000256" key="2">
    <source>
        <dbReference type="ARBA" id="ARBA00022691"/>
    </source>
</evidence>
<evidence type="ECO:0000256" key="3">
    <source>
        <dbReference type="ARBA" id="ARBA00022723"/>
    </source>
</evidence>
<dbReference type="InterPro" id="IPR023404">
    <property type="entry name" value="rSAM_horseshoe"/>
</dbReference>
<evidence type="ECO:0000313" key="7">
    <source>
        <dbReference type="EMBL" id="MEA5670788.1"/>
    </source>
</evidence>
<comment type="cofactor">
    <cofactor evidence="1">
        <name>[4Fe-4S] cluster</name>
        <dbReference type="ChEBI" id="CHEBI:49883"/>
    </cofactor>
</comment>
<dbReference type="Gene3D" id="3.80.30.20">
    <property type="entry name" value="tm_1862 like domain"/>
    <property type="match status" value="1"/>
</dbReference>
<evidence type="ECO:0000256" key="5">
    <source>
        <dbReference type="ARBA" id="ARBA00023014"/>
    </source>
</evidence>
<gene>
    <name evidence="7" type="ORF">VA602_05495</name>
</gene>
<proteinExistence type="predicted"/>
<evidence type="ECO:0000259" key="6">
    <source>
        <dbReference type="SMART" id="SM00729"/>
    </source>
</evidence>
<feature type="domain" description="Elp3/MiaA/NifB-like radical SAM core" evidence="6">
    <location>
        <begin position="188"/>
        <end position="408"/>
    </location>
</feature>
<dbReference type="CDD" id="cd01335">
    <property type="entry name" value="Radical_SAM"/>
    <property type="match status" value="1"/>
</dbReference>
<keyword evidence="8" id="KW-1185">Reference proteome</keyword>
<accession>A0ABU5VBR2</accession>
<protein>
    <submittedName>
        <fullName evidence="7">Radical SAM protein</fullName>
    </submittedName>
</protein>
<dbReference type="Pfam" id="PF04055">
    <property type="entry name" value="Radical_SAM"/>
    <property type="match status" value="1"/>
</dbReference>
<keyword evidence="4" id="KW-0408">Iron</keyword>